<dbReference type="Pfam" id="PF01687">
    <property type="entry name" value="Flavokinase"/>
    <property type="match status" value="1"/>
</dbReference>
<keyword evidence="17" id="KW-1185">Reference proteome</keyword>
<dbReference type="CDD" id="cd02064">
    <property type="entry name" value="FAD_synthetase_N"/>
    <property type="match status" value="1"/>
</dbReference>
<keyword evidence="9 14" id="KW-0274">FAD</keyword>
<keyword evidence="5 14" id="KW-0808">Transferase</keyword>
<dbReference type="InterPro" id="IPR014729">
    <property type="entry name" value="Rossmann-like_a/b/a_fold"/>
</dbReference>
<feature type="domain" description="Riboflavin kinase" evidence="15">
    <location>
        <begin position="178"/>
        <end position="299"/>
    </location>
</feature>
<dbReference type="SUPFAM" id="SSF82114">
    <property type="entry name" value="Riboflavin kinase-like"/>
    <property type="match status" value="1"/>
</dbReference>
<evidence type="ECO:0000313" key="16">
    <source>
        <dbReference type="EMBL" id="QKF07978.1"/>
    </source>
</evidence>
<evidence type="ECO:0000256" key="8">
    <source>
        <dbReference type="ARBA" id="ARBA00022777"/>
    </source>
</evidence>
<evidence type="ECO:0000256" key="5">
    <source>
        <dbReference type="ARBA" id="ARBA00022679"/>
    </source>
</evidence>
<comment type="pathway">
    <text evidence="1 14">Cofactor biosynthesis; FAD biosynthesis; FAD from FMN: step 1/1.</text>
</comment>
<comment type="pathway">
    <text evidence="2 14">Cofactor biosynthesis; FMN biosynthesis; FMN from riboflavin (ATP route): step 1/1.</text>
</comment>
<dbReference type="UniPathway" id="UPA00277">
    <property type="reaction ID" value="UER00407"/>
</dbReference>
<keyword evidence="11" id="KW-0511">Multifunctional enzyme</keyword>
<evidence type="ECO:0000256" key="2">
    <source>
        <dbReference type="ARBA" id="ARBA00005201"/>
    </source>
</evidence>
<gene>
    <name evidence="16" type="primary">ribF</name>
    <name evidence="16" type="ORF">HLV38_01975</name>
</gene>
<proteinExistence type="inferred from homology"/>
<reference evidence="17" key="1">
    <citation type="submission" date="2020-05" db="EMBL/GenBank/DDBJ databases">
        <title>Novel species in genus Nocardioides.</title>
        <authorList>
            <person name="Zhang G."/>
        </authorList>
    </citation>
    <scope>NUCLEOTIDE SEQUENCE [LARGE SCALE GENOMIC DNA]</scope>
    <source>
        <strain evidence="17">zg-1050</strain>
    </source>
</reference>
<protein>
    <recommendedName>
        <fullName evidence="14">Riboflavin biosynthesis protein</fullName>
    </recommendedName>
    <domain>
        <recommendedName>
            <fullName evidence="14">Riboflavin kinase</fullName>
            <ecNumber evidence="14">2.7.1.26</ecNumber>
        </recommendedName>
        <alternativeName>
            <fullName evidence="14">Flavokinase</fullName>
        </alternativeName>
    </domain>
    <domain>
        <recommendedName>
            <fullName evidence="14">FMN adenylyltransferase</fullName>
            <ecNumber evidence="14">2.7.7.2</ecNumber>
        </recommendedName>
        <alternativeName>
            <fullName evidence="14">FAD pyrophosphorylase</fullName>
        </alternativeName>
        <alternativeName>
            <fullName evidence="14">FAD synthase</fullName>
        </alternativeName>
    </domain>
</protein>
<dbReference type="GO" id="GO:0005524">
    <property type="term" value="F:ATP binding"/>
    <property type="evidence" value="ECO:0007669"/>
    <property type="project" value="UniProtKB-UniRule"/>
</dbReference>
<dbReference type="InterPro" id="IPR002606">
    <property type="entry name" value="Riboflavin_kinase_bac"/>
</dbReference>
<evidence type="ECO:0000256" key="12">
    <source>
        <dbReference type="ARBA" id="ARBA00047880"/>
    </source>
</evidence>
<dbReference type="GO" id="GO:0009231">
    <property type="term" value="P:riboflavin biosynthetic process"/>
    <property type="evidence" value="ECO:0007669"/>
    <property type="project" value="InterPro"/>
</dbReference>
<dbReference type="PANTHER" id="PTHR22749">
    <property type="entry name" value="RIBOFLAVIN KINASE/FMN ADENYLYLTRANSFERASE"/>
    <property type="match status" value="1"/>
</dbReference>
<comment type="similarity">
    <text evidence="14">Belongs to the ribF family.</text>
</comment>
<evidence type="ECO:0000256" key="14">
    <source>
        <dbReference type="PIRNR" id="PIRNR004491"/>
    </source>
</evidence>
<dbReference type="GO" id="GO:0006747">
    <property type="term" value="P:FAD biosynthetic process"/>
    <property type="evidence" value="ECO:0007669"/>
    <property type="project" value="UniProtKB-UniRule"/>
</dbReference>
<keyword evidence="3 14" id="KW-0285">Flavoprotein</keyword>
<dbReference type="Pfam" id="PF06574">
    <property type="entry name" value="FAD_syn"/>
    <property type="match status" value="1"/>
</dbReference>
<dbReference type="GO" id="GO:0003919">
    <property type="term" value="F:FMN adenylyltransferase activity"/>
    <property type="evidence" value="ECO:0007669"/>
    <property type="project" value="UniProtKB-UniRule"/>
</dbReference>
<evidence type="ECO:0000259" key="15">
    <source>
        <dbReference type="SMART" id="SM00904"/>
    </source>
</evidence>
<keyword evidence="7 14" id="KW-0547">Nucleotide-binding</keyword>
<evidence type="ECO:0000256" key="7">
    <source>
        <dbReference type="ARBA" id="ARBA00022741"/>
    </source>
</evidence>
<dbReference type="SMART" id="SM00904">
    <property type="entry name" value="Flavokinase"/>
    <property type="match status" value="1"/>
</dbReference>
<evidence type="ECO:0000256" key="4">
    <source>
        <dbReference type="ARBA" id="ARBA00022643"/>
    </source>
</evidence>
<keyword evidence="6 14" id="KW-0548">Nucleotidyltransferase</keyword>
<dbReference type="PIRSF" id="PIRSF004491">
    <property type="entry name" value="FAD_Synth"/>
    <property type="match status" value="1"/>
</dbReference>
<keyword evidence="8 14" id="KW-0418">Kinase</keyword>
<dbReference type="InterPro" id="IPR015864">
    <property type="entry name" value="FAD_synthase"/>
</dbReference>
<sequence>MADETFDVARLEGAVCAFGVFDGVHRAHRFLIGQAVAQARELEKHAVALTFDIDPDEVFHADRLRKLMTNDDRLRALADTGVDAVVAFPFTEAFAGQPPADFMQRAFGAHVPRALHVGHGLRFGARASGTVADLERWGAVHGMEVHAHTLVQAEGSPISATRIRLLLQEGKVSEARDLLGRPYRIVGRVVPGRGEGAQMGFSTANLSVPPACLALGEGVYAGYARIDGETYRAAVSVGVSPVFSGRTDAVCEAHLLDFQGTLYGAALSIDVTHFLRPMIKFDTVDELIRTVLANIAWVRQHL</sequence>
<evidence type="ECO:0000256" key="3">
    <source>
        <dbReference type="ARBA" id="ARBA00022630"/>
    </source>
</evidence>
<dbReference type="Gene3D" id="3.40.50.620">
    <property type="entry name" value="HUPs"/>
    <property type="match status" value="1"/>
</dbReference>
<keyword evidence="4 14" id="KW-0288">FMN</keyword>
<dbReference type="EMBL" id="CP053716">
    <property type="protein sequence ID" value="QKF07978.1"/>
    <property type="molecule type" value="Genomic_DNA"/>
</dbReference>
<dbReference type="PANTHER" id="PTHR22749:SF6">
    <property type="entry name" value="RIBOFLAVIN KINASE"/>
    <property type="match status" value="1"/>
</dbReference>
<name>A0A6M8J913_9ACTN</name>
<dbReference type="GO" id="GO:0009398">
    <property type="term" value="P:FMN biosynthetic process"/>
    <property type="evidence" value="ECO:0007669"/>
    <property type="project" value="UniProtKB-UniRule"/>
</dbReference>
<dbReference type="KEGG" id="bwa:HLV38_01975"/>
<dbReference type="AlphaFoldDB" id="A0A6M8J913"/>
<evidence type="ECO:0000256" key="6">
    <source>
        <dbReference type="ARBA" id="ARBA00022695"/>
    </source>
</evidence>
<dbReference type="InterPro" id="IPR015865">
    <property type="entry name" value="Riboflavin_kinase_bac/euk"/>
</dbReference>
<evidence type="ECO:0000256" key="10">
    <source>
        <dbReference type="ARBA" id="ARBA00022840"/>
    </source>
</evidence>
<dbReference type="Gene3D" id="2.40.30.30">
    <property type="entry name" value="Riboflavin kinase-like"/>
    <property type="match status" value="1"/>
</dbReference>
<dbReference type="EC" id="2.7.1.26" evidence="14"/>
<dbReference type="NCBIfam" id="TIGR00083">
    <property type="entry name" value="ribF"/>
    <property type="match status" value="1"/>
</dbReference>
<dbReference type="Proteomes" id="UP000503297">
    <property type="component" value="Chromosome"/>
</dbReference>
<comment type="catalytic activity">
    <reaction evidence="12 14">
        <text>riboflavin + ATP = FMN + ADP + H(+)</text>
        <dbReference type="Rhea" id="RHEA:14357"/>
        <dbReference type="ChEBI" id="CHEBI:15378"/>
        <dbReference type="ChEBI" id="CHEBI:30616"/>
        <dbReference type="ChEBI" id="CHEBI:57986"/>
        <dbReference type="ChEBI" id="CHEBI:58210"/>
        <dbReference type="ChEBI" id="CHEBI:456216"/>
        <dbReference type="EC" id="2.7.1.26"/>
    </reaction>
</comment>
<evidence type="ECO:0000313" key="17">
    <source>
        <dbReference type="Proteomes" id="UP000503297"/>
    </source>
</evidence>
<dbReference type="InterPro" id="IPR023465">
    <property type="entry name" value="Riboflavin_kinase_dom_sf"/>
</dbReference>
<organism evidence="16 17">
    <name type="scientific">Berryella wangjianweii</name>
    <dbReference type="NCBI Taxonomy" id="2734634"/>
    <lineage>
        <taxon>Bacteria</taxon>
        <taxon>Bacillati</taxon>
        <taxon>Actinomycetota</taxon>
        <taxon>Coriobacteriia</taxon>
        <taxon>Eggerthellales</taxon>
        <taxon>Eggerthellaceae</taxon>
        <taxon>Berryella</taxon>
    </lineage>
</organism>
<dbReference type="UniPathway" id="UPA00276">
    <property type="reaction ID" value="UER00406"/>
</dbReference>
<evidence type="ECO:0000256" key="13">
    <source>
        <dbReference type="ARBA" id="ARBA00049494"/>
    </source>
</evidence>
<comment type="catalytic activity">
    <reaction evidence="13 14">
        <text>FMN + ATP + H(+) = FAD + diphosphate</text>
        <dbReference type="Rhea" id="RHEA:17237"/>
        <dbReference type="ChEBI" id="CHEBI:15378"/>
        <dbReference type="ChEBI" id="CHEBI:30616"/>
        <dbReference type="ChEBI" id="CHEBI:33019"/>
        <dbReference type="ChEBI" id="CHEBI:57692"/>
        <dbReference type="ChEBI" id="CHEBI:58210"/>
        <dbReference type="EC" id="2.7.7.2"/>
    </reaction>
</comment>
<evidence type="ECO:0000256" key="9">
    <source>
        <dbReference type="ARBA" id="ARBA00022827"/>
    </source>
</evidence>
<dbReference type="EC" id="2.7.7.2" evidence="14"/>
<evidence type="ECO:0000256" key="1">
    <source>
        <dbReference type="ARBA" id="ARBA00004726"/>
    </source>
</evidence>
<keyword evidence="10 14" id="KW-0067">ATP-binding</keyword>
<dbReference type="GO" id="GO:0008531">
    <property type="term" value="F:riboflavin kinase activity"/>
    <property type="evidence" value="ECO:0007669"/>
    <property type="project" value="UniProtKB-UniRule"/>
</dbReference>
<accession>A0A6M8J913</accession>
<evidence type="ECO:0000256" key="11">
    <source>
        <dbReference type="ARBA" id="ARBA00023268"/>
    </source>
</evidence>
<dbReference type="SUPFAM" id="SSF52374">
    <property type="entry name" value="Nucleotidylyl transferase"/>
    <property type="match status" value="1"/>
</dbReference>
<dbReference type="InterPro" id="IPR023468">
    <property type="entry name" value="Riboflavin_kinase"/>
</dbReference>